<dbReference type="PANTHER" id="PTHR14859">
    <property type="entry name" value="CALCOFLUOR WHITE HYPERSENSITIVE PROTEIN PRECURSOR"/>
    <property type="match status" value="1"/>
</dbReference>
<protein>
    <submittedName>
        <fullName evidence="2">Endonuclease/exonuclease/phosphatase family protein</fullName>
    </submittedName>
</protein>
<dbReference type="InterPro" id="IPR051916">
    <property type="entry name" value="GPI-anchor_lipid_remodeler"/>
</dbReference>
<dbReference type="Proteomes" id="UP000654482">
    <property type="component" value="Unassembled WGS sequence"/>
</dbReference>
<keyword evidence="3" id="KW-1185">Reference proteome</keyword>
<proteinExistence type="predicted"/>
<dbReference type="SUPFAM" id="SSF56219">
    <property type="entry name" value="DNase I-like"/>
    <property type="match status" value="1"/>
</dbReference>
<organism evidence="2 3">
    <name type="scientific">Lusitaniella coriacea LEGE 07157</name>
    <dbReference type="NCBI Taxonomy" id="945747"/>
    <lineage>
        <taxon>Bacteria</taxon>
        <taxon>Bacillati</taxon>
        <taxon>Cyanobacteriota</taxon>
        <taxon>Cyanophyceae</taxon>
        <taxon>Spirulinales</taxon>
        <taxon>Lusitaniellaceae</taxon>
        <taxon>Lusitaniella</taxon>
    </lineage>
</organism>
<dbReference type="Pfam" id="PF03372">
    <property type="entry name" value="Exo_endo_phos"/>
    <property type="match status" value="1"/>
</dbReference>
<dbReference type="InterPro" id="IPR036691">
    <property type="entry name" value="Endo/exonu/phosph_ase_sf"/>
</dbReference>
<keyword evidence="2" id="KW-0378">Hydrolase</keyword>
<dbReference type="GO" id="GO:0004519">
    <property type="term" value="F:endonuclease activity"/>
    <property type="evidence" value="ECO:0007669"/>
    <property type="project" value="UniProtKB-KW"/>
</dbReference>
<evidence type="ECO:0000313" key="3">
    <source>
        <dbReference type="Proteomes" id="UP000654482"/>
    </source>
</evidence>
<reference evidence="2" key="1">
    <citation type="submission" date="2020-10" db="EMBL/GenBank/DDBJ databases">
        <authorList>
            <person name="Castelo-Branco R."/>
            <person name="Eusebio N."/>
            <person name="Adriana R."/>
            <person name="Vieira A."/>
            <person name="Brugerolle De Fraissinette N."/>
            <person name="Rezende De Castro R."/>
            <person name="Schneider M.P."/>
            <person name="Vasconcelos V."/>
            <person name="Leao P.N."/>
        </authorList>
    </citation>
    <scope>NUCLEOTIDE SEQUENCE</scope>
    <source>
        <strain evidence="2">LEGE 07157</strain>
    </source>
</reference>
<feature type="domain" description="Endonuclease/exonuclease/phosphatase" evidence="1">
    <location>
        <begin position="6"/>
        <end position="253"/>
    </location>
</feature>
<accession>A0A8J7JEX8</accession>
<keyword evidence="2" id="KW-0540">Nuclease</keyword>
<dbReference type="EMBL" id="JADEWZ010000072">
    <property type="protein sequence ID" value="MBE9118990.1"/>
    <property type="molecule type" value="Genomic_DNA"/>
</dbReference>
<name>A0A8J7JEX8_9CYAN</name>
<dbReference type="PANTHER" id="PTHR14859:SF1">
    <property type="entry name" value="PGAP2-INTERACTING PROTEIN"/>
    <property type="match status" value="1"/>
</dbReference>
<dbReference type="GO" id="GO:0006506">
    <property type="term" value="P:GPI anchor biosynthetic process"/>
    <property type="evidence" value="ECO:0007669"/>
    <property type="project" value="TreeGrafter"/>
</dbReference>
<dbReference type="RefSeq" id="WP_194032084.1">
    <property type="nucleotide sequence ID" value="NZ_JADEWZ010000072.1"/>
</dbReference>
<dbReference type="InterPro" id="IPR005135">
    <property type="entry name" value="Endo/exonuclease/phosphatase"/>
</dbReference>
<sequence>MIKVITINILFELDEWERRRELLVEGLKAEKPDLIGLQEVQLPEDTSAWLAERLEMPYVQLVPYQNNEIPGIPDYGAAMLSRYPFIQQDILDLHSQGRFAQRVRVEINGQSITFCNGHYYWYPGESPERVKQIQRLRDWLGELPPEMPIVAVGDFNGTPETRAIAHMKENYTSAYASHWGKEPEYTCPTPLSRRGWRRWLRQIILNWKANKTLKPWRGTLDYIFISSHWQVRDCRLILTQPAPFDRTLYPSDHFGLVADLAIAPEP</sequence>
<dbReference type="GO" id="GO:0016020">
    <property type="term" value="C:membrane"/>
    <property type="evidence" value="ECO:0007669"/>
    <property type="project" value="GOC"/>
</dbReference>
<evidence type="ECO:0000259" key="1">
    <source>
        <dbReference type="Pfam" id="PF03372"/>
    </source>
</evidence>
<keyword evidence="2" id="KW-0255">Endonuclease</keyword>
<comment type="caution">
    <text evidence="2">The sequence shown here is derived from an EMBL/GenBank/DDBJ whole genome shotgun (WGS) entry which is preliminary data.</text>
</comment>
<evidence type="ECO:0000313" key="2">
    <source>
        <dbReference type="EMBL" id="MBE9118990.1"/>
    </source>
</evidence>
<gene>
    <name evidence="2" type="ORF">IQ249_24165</name>
</gene>
<dbReference type="AlphaFoldDB" id="A0A8J7JEX8"/>
<dbReference type="Gene3D" id="3.60.10.10">
    <property type="entry name" value="Endonuclease/exonuclease/phosphatase"/>
    <property type="match status" value="1"/>
</dbReference>